<evidence type="ECO:0008006" key="11">
    <source>
        <dbReference type="Google" id="ProtNLM"/>
    </source>
</evidence>
<keyword evidence="5" id="KW-0378">Hydrolase</keyword>
<dbReference type="Gene3D" id="3.30.70.270">
    <property type="match status" value="2"/>
</dbReference>
<feature type="domain" description="Reverse transcriptase" evidence="7">
    <location>
        <begin position="71"/>
        <end position="166"/>
    </location>
</feature>
<dbReference type="GO" id="GO:0004519">
    <property type="term" value="F:endonuclease activity"/>
    <property type="evidence" value="ECO:0007669"/>
    <property type="project" value="UniProtKB-KW"/>
</dbReference>
<dbReference type="SUPFAM" id="SSF56672">
    <property type="entry name" value="DNA/RNA polymerases"/>
    <property type="match status" value="1"/>
</dbReference>
<feature type="non-terminal residue" evidence="9">
    <location>
        <position position="1"/>
    </location>
</feature>
<dbReference type="GO" id="GO:0003964">
    <property type="term" value="F:RNA-directed DNA polymerase activity"/>
    <property type="evidence" value="ECO:0007669"/>
    <property type="project" value="UniProtKB-KW"/>
</dbReference>
<evidence type="ECO:0000313" key="9">
    <source>
        <dbReference type="EMBL" id="WMV49514.1"/>
    </source>
</evidence>
<dbReference type="Pfam" id="PF00078">
    <property type="entry name" value="RVT_1"/>
    <property type="match status" value="1"/>
</dbReference>
<sequence length="289" mass="34012">LGSQHSDHAWIGSALQFKNISGEFPKVFLEDLRGVPPEREIDFGIDLLPDTQTISIPPYRMALPELKELKDLIYGYHQLRARDSDIPNTTFRTRYDHYEFVVTSFGLTNAPATFMDLMNRVFKKYLDLFVIDFINDILIYSRNEEEHATHLRVVLEGIQVDSQKIEAMKQWPRPTSPMDIRSFFDFAGYYRRFVEGFSSIASPLTKLTQKKVKFSWSNECEKSFSELKSRQLKVIEKNYPTHDLEQEAVMFALKISRHYLYGVHADVFTDHKSLQYLFTQEELNFRQRR</sequence>
<dbReference type="AlphaFoldDB" id="A0AAF0UQS8"/>
<dbReference type="Proteomes" id="UP001234989">
    <property type="component" value="Chromosome 10"/>
</dbReference>
<organism evidence="9 10">
    <name type="scientific">Solanum verrucosum</name>
    <dbReference type="NCBI Taxonomy" id="315347"/>
    <lineage>
        <taxon>Eukaryota</taxon>
        <taxon>Viridiplantae</taxon>
        <taxon>Streptophyta</taxon>
        <taxon>Embryophyta</taxon>
        <taxon>Tracheophyta</taxon>
        <taxon>Spermatophyta</taxon>
        <taxon>Magnoliopsida</taxon>
        <taxon>eudicotyledons</taxon>
        <taxon>Gunneridae</taxon>
        <taxon>Pentapetalae</taxon>
        <taxon>asterids</taxon>
        <taxon>lamiids</taxon>
        <taxon>Solanales</taxon>
        <taxon>Solanaceae</taxon>
        <taxon>Solanoideae</taxon>
        <taxon>Solaneae</taxon>
        <taxon>Solanum</taxon>
    </lineage>
</organism>
<dbReference type="Pfam" id="PF17917">
    <property type="entry name" value="RT_RNaseH"/>
    <property type="match status" value="1"/>
</dbReference>
<accession>A0AAF0UQS8</accession>
<dbReference type="InterPro" id="IPR000477">
    <property type="entry name" value="RT_dom"/>
</dbReference>
<evidence type="ECO:0000313" key="10">
    <source>
        <dbReference type="Proteomes" id="UP001234989"/>
    </source>
</evidence>
<dbReference type="InterPro" id="IPR043128">
    <property type="entry name" value="Rev_trsase/Diguanyl_cyclase"/>
</dbReference>
<evidence type="ECO:0000259" key="7">
    <source>
        <dbReference type="Pfam" id="PF00078"/>
    </source>
</evidence>
<evidence type="ECO:0000259" key="8">
    <source>
        <dbReference type="Pfam" id="PF17917"/>
    </source>
</evidence>
<keyword evidence="3" id="KW-0540">Nuclease</keyword>
<feature type="domain" description="Reverse transcriptase RNase H-like" evidence="8">
    <location>
        <begin position="228"/>
        <end position="288"/>
    </location>
</feature>
<keyword evidence="6" id="KW-0695">RNA-directed DNA polymerase</keyword>
<dbReference type="InterPro" id="IPR043502">
    <property type="entry name" value="DNA/RNA_pol_sf"/>
</dbReference>
<keyword evidence="1" id="KW-0808">Transferase</keyword>
<dbReference type="PANTHER" id="PTHR24559">
    <property type="entry name" value="TRANSPOSON TY3-I GAG-POL POLYPROTEIN"/>
    <property type="match status" value="1"/>
</dbReference>
<dbReference type="CDD" id="cd01647">
    <property type="entry name" value="RT_LTR"/>
    <property type="match status" value="1"/>
</dbReference>
<evidence type="ECO:0000256" key="6">
    <source>
        <dbReference type="ARBA" id="ARBA00022918"/>
    </source>
</evidence>
<protein>
    <recommendedName>
        <fullName evidence="11">Reverse transcriptase</fullName>
    </recommendedName>
</protein>
<keyword evidence="10" id="KW-1185">Reference proteome</keyword>
<gene>
    <name evidence="9" type="ORF">MTR67_042899</name>
</gene>
<proteinExistence type="predicted"/>
<dbReference type="GO" id="GO:0016787">
    <property type="term" value="F:hydrolase activity"/>
    <property type="evidence" value="ECO:0007669"/>
    <property type="project" value="UniProtKB-KW"/>
</dbReference>
<dbReference type="PANTHER" id="PTHR24559:SF444">
    <property type="entry name" value="REVERSE TRANSCRIPTASE DOMAIN-CONTAINING PROTEIN"/>
    <property type="match status" value="1"/>
</dbReference>
<name>A0AAF0UQS8_SOLVR</name>
<evidence type="ECO:0000256" key="4">
    <source>
        <dbReference type="ARBA" id="ARBA00022759"/>
    </source>
</evidence>
<keyword evidence="2" id="KW-0548">Nucleotidyltransferase</keyword>
<evidence type="ECO:0000256" key="5">
    <source>
        <dbReference type="ARBA" id="ARBA00022801"/>
    </source>
</evidence>
<dbReference type="Gene3D" id="3.10.10.10">
    <property type="entry name" value="HIV Type 1 Reverse Transcriptase, subunit A, domain 1"/>
    <property type="match status" value="1"/>
</dbReference>
<evidence type="ECO:0000256" key="2">
    <source>
        <dbReference type="ARBA" id="ARBA00022695"/>
    </source>
</evidence>
<keyword evidence="4" id="KW-0255">Endonuclease</keyword>
<dbReference type="FunFam" id="3.30.70.270:FF:000020">
    <property type="entry name" value="Transposon Tf2-6 polyprotein-like Protein"/>
    <property type="match status" value="1"/>
</dbReference>
<evidence type="ECO:0000256" key="3">
    <source>
        <dbReference type="ARBA" id="ARBA00022722"/>
    </source>
</evidence>
<dbReference type="InterPro" id="IPR041373">
    <property type="entry name" value="RT_RNaseH"/>
</dbReference>
<evidence type="ECO:0000256" key="1">
    <source>
        <dbReference type="ARBA" id="ARBA00022679"/>
    </source>
</evidence>
<reference evidence="9" key="1">
    <citation type="submission" date="2023-08" db="EMBL/GenBank/DDBJ databases">
        <title>A de novo genome assembly of Solanum verrucosum Schlechtendal, a Mexican diploid species geographically isolated from the other diploid A-genome species in potato relatives.</title>
        <authorList>
            <person name="Hosaka K."/>
        </authorList>
    </citation>
    <scope>NUCLEOTIDE SEQUENCE</scope>
    <source>
        <tissue evidence="9">Young leaves</tissue>
    </source>
</reference>
<dbReference type="EMBL" id="CP133621">
    <property type="protein sequence ID" value="WMV49514.1"/>
    <property type="molecule type" value="Genomic_DNA"/>
</dbReference>
<dbReference type="InterPro" id="IPR053134">
    <property type="entry name" value="RNA-dir_DNA_polymerase"/>
</dbReference>